<name>A0A8H7DV17_PLEOS</name>
<organism evidence="11 12">
    <name type="scientific">Pleurotus ostreatus</name>
    <name type="common">Oyster mushroom</name>
    <name type="synonym">White-rot fungus</name>
    <dbReference type="NCBI Taxonomy" id="5322"/>
    <lineage>
        <taxon>Eukaryota</taxon>
        <taxon>Fungi</taxon>
        <taxon>Dikarya</taxon>
        <taxon>Basidiomycota</taxon>
        <taxon>Agaricomycotina</taxon>
        <taxon>Agaricomycetes</taxon>
        <taxon>Agaricomycetidae</taxon>
        <taxon>Agaricales</taxon>
        <taxon>Pleurotineae</taxon>
        <taxon>Pleurotaceae</taxon>
        <taxon>Pleurotus</taxon>
    </lineage>
</organism>
<dbReference type="InterPro" id="IPR008754">
    <property type="entry name" value="Peptidase_M43"/>
</dbReference>
<dbReference type="Gene3D" id="3.40.390.10">
    <property type="entry name" value="Collagenase (Catalytic Domain)"/>
    <property type="match status" value="1"/>
</dbReference>
<keyword evidence="4 9" id="KW-0732">Signal</keyword>
<accession>A0A8H7DV17</accession>
<dbReference type="InterPro" id="IPR024079">
    <property type="entry name" value="MetalloPept_cat_dom_sf"/>
</dbReference>
<keyword evidence="3" id="KW-0479">Metal-binding</keyword>
<dbReference type="RefSeq" id="XP_036632982.1">
    <property type="nucleotide sequence ID" value="XM_036774480.1"/>
</dbReference>
<evidence type="ECO:0000313" key="12">
    <source>
        <dbReference type="Proteomes" id="UP000623687"/>
    </source>
</evidence>
<gene>
    <name evidence="11" type="ORF">PC9H_004899</name>
</gene>
<sequence length="297" mass="31453">MICSAILALAFGIASVAGGPSIPRGRNCGTYIDDQTVATKEMAFKLHQVAPGTLSPSSASSPKLNVYWHVISKDDTLEGGNVPDSQIAAQISVLNSAYSSTGLSWVLANTTRTVNAEWFESAGPEASIQADMKAALRQGGPADFNVWTVGFQKGKAKGLLGYATFPSSYEAEPEDDGVVLLYSTVPEGTTPGYNKGHTLTHEAGHWAGLYHTFQGGCGPIGDGISDTKAEKIPSAGCPVGRKTCAGEGVDPINNFMDYSDDECLTEFTPGQIERIQSQMRTYRRVSFAGQTEGSARL</sequence>
<keyword evidence="2" id="KW-0645">Protease</keyword>
<dbReference type="PANTHER" id="PTHR47466:SF1">
    <property type="entry name" value="METALLOPROTEASE MEP1 (AFU_ORTHOLOGUE AFUA_1G07730)-RELATED"/>
    <property type="match status" value="1"/>
</dbReference>
<proteinExistence type="inferred from homology"/>
<evidence type="ECO:0000256" key="4">
    <source>
        <dbReference type="ARBA" id="ARBA00022729"/>
    </source>
</evidence>
<evidence type="ECO:0000256" key="5">
    <source>
        <dbReference type="ARBA" id="ARBA00022801"/>
    </source>
</evidence>
<dbReference type="Proteomes" id="UP000623687">
    <property type="component" value="Unassembled WGS sequence"/>
</dbReference>
<keyword evidence="6" id="KW-0862">Zinc</keyword>
<comment type="caution">
    <text evidence="11">The sequence shown here is derived from an EMBL/GenBank/DDBJ whole genome shotgun (WGS) entry which is preliminary data.</text>
</comment>
<evidence type="ECO:0000313" key="11">
    <source>
        <dbReference type="EMBL" id="KAF7432955.1"/>
    </source>
</evidence>
<evidence type="ECO:0000256" key="8">
    <source>
        <dbReference type="ARBA" id="ARBA00023157"/>
    </source>
</evidence>
<reference evidence="11" key="1">
    <citation type="submission" date="2019-07" db="EMBL/GenBank/DDBJ databases">
        <authorList>
            <person name="Palmer J.M."/>
        </authorList>
    </citation>
    <scope>NUCLEOTIDE SEQUENCE</scope>
    <source>
        <strain evidence="11">PC9</strain>
    </source>
</reference>
<dbReference type="GeneID" id="59374717"/>
<protein>
    <recommendedName>
        <fullName evidence="10">Peptidase M43 pregnancy-associated plasma-A domain-containing protein</fullName>
    </recommendedName>
</protein>
<dbReference type="OrthoDB" id="536211at2759"/>
<evidence type="ECO:0000256" key="1">
    <source>
        <dbReference type="ARBA" id="ARBA00008721"/>
    </source>
</evidence>
<dbReference type="GO" id="GO:0046872">
    <property type="term" value="F:metal ion binding"/>
    <property type="evidence" value="ECO:0007669"/>
    <property type="project" value="UniProtKB-KW"/>
</dbReference>
<dbReference type="EMBL" id="JACETU010000003">
    <property type="protein sequence ID" value="KAF7432955.1"/>
    <property type="molecule type" value="Genomic_DNA"/>
</dbReference>
<dbReference type="SUPFAM" id="SSF55486">
    <property type="entry name" value="Metalloproteases ('zincins'), catalytic domain"/>
    <property type="match status" value="1"/>
</dbReference>
<evidence type="ECO:0000256" key="2">
    <source>
        <dbReference type="ARBA" id="ARBA00022670"/>
    </source>
</evidence>
<keyword evidence="8" id="KW-1015">Disulfide bond</keyword>
<dbReference type="VEuPathDB" id="FungiDB:PC9H_004899"/>
<evidence type="ECO:0000256" key="6">
    <source>
        <dbReference type="ARBA" id="ARBA00022833"/>
    </source>
</evidence>
<feature type="domain" description="Peptidase M43 pregnancy-associated plasma-A" evidence="10">
    <location>
        <begin position="161"/>
        <end position="278"/>
    </location>
</feature>
<evidence type="ECO:0000259" key="10">
    <source>
        <dbReference type="Pfam" id="PF05572"/>
    </source>
</evidence>
<dbReference type="AlphaFoldDB" id="A0A8H7DV17"/>
<feature type="signal peptide" evidence="9">
    <location>
        <begin position="1"/>
        <end position="18"/>
    </location>
</feature>
<dbReference type="Pfam" id="PF05572">
    <property type="entry name" value="Peptidase_M43"/>
    <property type="match status" value="1"/>
</dbReference>
<dbReference type="GO" id="GO:0008237">
    <property type="term" value="F:metallopeptidase activity"/>
    <property type="evidence" value="ECO:0007669"/>
    <property type="project" value="UniProtKB-KW"/>
</dbReference>
<comment type="similarity">
    <text evidence="1">Belongs to the peptidase M43B family.</text>
</comment>
<evidence type="ECO:0000256" key="3">
    <source>
        <dbReference type="ARBA" id="ARBA00022723"/>
    </source>
</evidence>
<keyword evidence="12" id="KW-1185">Reference proteome</keyword>
<dbReference type="PANTHER" id="PTHR47466">
    <property type="match status" value="1"/>
</dbReference>
<evidence type="ECO:0000256" key="7">
    <source>
        <dbReference type="ARBA" id="ARBA00023049"/>
    </source>
</evidence>
<evidence type="ECO:0000256" key="9">
    <source>
        <dbReference type="SAM" id="SignalP"/>
    </source>
</evidence>
<feature type="chain" id="PRO_5034963779" description="Peptidase M43 pregnancy-associated plasma-A domain-containing protein" evidence="9">
    <location>
        <begin position="19"/>
        <end position="297"/>
    </location>
</feature>
<dbReference type="CDD" id="cd04275">
    <property type="entry name" value="ZnMc_pappalysin_like"/>
    <property type="match status" value="1"/>
</dbReference>
<dbReference type="GO" id="GO:0006508">
    <property type="term" value="P:proteolysis"/>
    <property type="evidence" value="ECO:0007669"/>
    <property type="project" value="UniProtKB-KW"/>
</dbReference>
<keyword evidence="7" id="KW-0482">Metalloprotease</keyword>
<keyword evidence="5" id="KW-0378">Hydrolase</keyword>